<proteinExistence type="predicted"/>
<name>A0A3B0YAD2_9ZZZZ</name>
<feature type="domain" description="YEATS-Like-Associating Three TM" evidence="2">
    <location>
        <begin position="19"/>
        <end position="119"/>
    </location>
</feature>
<dbReference type="Pfam" id="PF20303">
    <property type="entry name" value="YLATT"/>
    <property type="match status" value="1"/>
</dbReference>
<accession>A0A3B0YAD2</accession>
<gene>
    <name evidence="3" type="ORF">MNBD_GAMMA09-2907</name>
</gene>
<dbReference type="EMBL" id="UOFI01000067">
    <property type="protein sequence ID" value="VAW65286.1"/>
    <property type="molecule type" value="Genomic_DNA"/>
</dbReference>
<feature type="transmembrane region" description="Helical" evidence="1">
    <location>
        <begin position="83"/>
        <end position="101"/>
    </location>
</feature>
<dbReference type="AlphaFoldDB" id="A0A3B0YAD2"/>
<keyword evidence="1" id="KW-0812">Transmembrane</keyword>
<feature type="transmembrane region" description="Helical" evidence="1">
    <location>
        <begin position="16"/>
        <end position="39"/>
    </location>
</feature>
<reference evidence="3" key="1">
    <citation type="submission" date="2018-06" db="EMBL/GenBank/DDBJ databases">
        <authorList>
            <person name="Zhirakovskaya E."/>
        </authorList>
    </citation>
    <scope>NUCLEOTIDE SEQUENCE</scope>
</reference>
<sequence length="228" mass="24934">MDTQSMAAALLMSNGLYAMTIALIMLFAGVLGGFASYYLNESEGKKLIKSVVLGIVAAMIVPVFLNMISSNLLIEAQKNIDKLFIFSGFCILAAVFSRNFLENIYSKVLQQVGNIGKQVKEIEEAAIEPEVPPTEVPEAALKKKGVTAAEFKLLSTLSSGRFVYRSVSGLKKESNLNKHDVDSCINSLLAKKLIESRLSSNNQTRYFISNEGRMLLGELSIEHGDNSK</sequence>
<keyword evidence="1" id="KW-0472">Membrane</keyword>
<evidence type="ECO:0000259" key="2">
    <source>
        <dbReference type="Pfam" id="PF20303"/>
    </source>
</evidence>
<evidence type="ECO:0000256" key="1">
    <source>
        <dbReference type="SAM" id="Phobius"/>
    </source>
</evidence>
<protein>
    <recommendedName>
        <fullName evidence="2">YEATS-Like-Associating Three TM domain-containing protein</fullName>
    </recommendedName>
</protein>
<feature type="transmembrane region" description="Helical" evidence="1">
    <location>
        <begin position="51"/>
        <end position="68"/>
    </location>
</feature>
<organism evidence="3">
    <name type="scientific">hydrothermal vent metagenome</name>
    <dbReference type="NCBI Taxonomy" id="652676"/>
    <lineage>
        <taxon>unclassified sequences</taxon>
        <taxon>metagenomes</taxon>
        <taxon>ecological metagenomes</taxon>
    </lineage>
</organism>
<keyword evidence="1" id="KW-1133">Transmembrane helix</keyword>
<evidence type="ECO:0000313" key="3">
    <source>
        <dbReference type="EMBL" id="VAW65286.1"/>
    </source>
</evidence>
<dbReference type="InterPro" id="IPR046890">
    <property type="entry name" value="YLATT"/>
</dbReference>